<evidence type="ECO:0000313" key="5">
    <source>
        <dbReference type="Proteomes" id="UP000717515"/>
    </source>
</evidence>
<dbReference type="Proteomes" id="UP000717515">
    <property type="component" value="Unassembled WGS sequence"/>
</dbReference>
<evidence type="ECO:0008006" key="6">
    <source>
        <dbReference type="Google" id="ProtNLM"/>
    </source>
</evidence>
<feature type="region of interest" description="Disordered" evidence="1">
    <location>
        <begin position="526"/>
        <end position="547"/>
    </location>
</feature>
<dbReference type="InterPro" id="IPR001374">
    <property type="entry name" value="R3H_dom"/>
</dbReference>
<feature type="domain" description="R3H" evidence="3">
    <location>
        <begin position="546"/>
        <end position="609"/>
    </location>
</feature>
<dbReference type="AlphaFoldDB" id="A0A9P8A4P4"/>
<evidence type="ECO:0000259" key="3">
    <source>
        <dbReference type="PROSITE" id="PS51061"/>
    </source>
</evidence>
<reference evidence="4" key="1">
    <citation type="submission" date="2021-07" db="EMBL/GenBank/DDBJ databases">
        <title>Draft genome of Mortierella alpina, strain LL118, isolated from an aspen leaf litter sample.</title>
        <authorList>
            <person name="Yang S."/>
            <person name="Vinatzer B.A."/>
        </authorList>
    </citation>
    <scope>NUCLEOTIDE SEQUENCE</scope>
    <source>
        <strain evidence="4">LL118</strain>
    </source>
</reference>
<proteinExistence type="predicted"/>
<feature type="region of interest" description="Disordered" evidence="1">
    <location>
        <begin position="639"/>
        <end position="668"/>
    </location>
</feature>
<evidence type="ECO:0000256" key="1">
    <source>
        <dbReference type="SAM" id="MobiDB-lite"/>
    </source>
</evidence>
<dbReference type="Pfam" id="PF01424">
    <property type="entry name" value="R3H"/>
    <property type="match status" value="1"/>
</dbReference>
<sequence>MPKRGAKQGGRGGKPRGGGRGGHSNRGGGGRGGGGGGGGGRRGYDIDFYDDGQDDFISLTGRHQQHRQQSTEGEIYARIQKAKGGRGGGRSGEGYPSSSSGSRGNRNGGAGGYRPPPPPPKQNSNGKNSKHVFWPHPDHNTNHGPSSNLSQRGGRSRNGGGPPEDESDEECLMQQFNWIEEEQDQVGSSTSKEPPQHAPVTLHQLQQQAALSGAPLRNGAMTQSEDFLQAMEAEDTITTIADEIDRRSSPLPTLSDQIHGGIHTQTDIVQSTEVAVDLSSADIVMATPEEEEPLPWFIDTTPDVIVAPRVVEPTITLPLDLPLPANGKPKKKAHRSKRGGKNQREKQTNKQLVVGHDDDGLIFLENPSDEEDDDMLAMEDYLENTMNDDDDDDDGPHQYASLLGALKGLHAGGPGHFKDIGGINADDSDYEQQASEDKSQDEEDEFDFELDYEDGIRKLDFSKVSTSMNDKRKSRKADDLLREELQGLMPLWRSGALGDGDGANRRFKSRAKGYDMYDSDNEFIASSMTGGKKQKKNKKEPHGGSFESLMDINRSIENFVKDRTSDNLQLPPMPKPLRRKVHLLCNHYNLKSQSVGSGKRRFPILIKTDRTKMPINPVNINKLLNQSEKELTMLSAQFQGSRKGGNGNNGGGGGGKGKGKSFGGGGGSMAAPHGTVVGASASAISGENLGHRMLSKMGWSPGVGLGATGDGITQPIEAVVRAKRRGLGHD</sequence>
<dbReference type="GO" id="GO:0003676">
    <property type="term" value="F:nucleic acid binding"/>
    <property type="evidence" value="ECO:0007669"/>
    <property type="project" value="UniProtKB-UniRule"/>
</dbReference>
<name>A0A9P8A4P4_MORAP</name>
<feature type="compositionally biased region" description="Basic residues" evidence="1">
    <location>
        <begin position="328"/>
        <end position="341"/>
    </location>
</feature>
<dbReference type="PROSITE" id="PS51061">
    <property type="entry name" value="R3H"/>
    <property type="match status" value="1"/>
</dbReference>
<dbReference type="InterPro" id="IPR000467">
    <property type="entry name" value="G_patch_dom"/>
</dbReference>
<dbReference type="EMBL" id="JAIFTL010000134">
    <property type="protein sequence ID" value="KAG9322696.1"/>
    <property type="molecule type" value="Genomic_DNA"/>
</dbReference>
<comment type="caution">
    <text evidence="4">The sequence shown here is derived from an EMBL/GenBank/DDBJ whole genome shotgun (WGS) entry which is preliminary data.</text>
</comment>
<feature type="region of interest" description="Disordered" evidence="1">
    <location>
        <begin position="1"/>
        <end position="203"/>
    </location>
</feature>
<dbReference type="InterPro" id="IPR036867">
    <property type="entry name" value="R3H_dom_sf"/>
</dbReference>
<protein>
    <recommendedName>
        <fullName evidence="6">Protein SQS1</fullName>
    </recommendedName>
</protein>
<dbReference type="PANTHER" id="PTHR14195">
    <property type="entry name" value="G PATCH DOMAIN CONTAINING PROTEIN 2"/>
    <property type="match status" value="1"/>
</dbReference>
<dbReference type="CDD" id="cd02325">
    <property type="entry name" value="R3H"/>
    <property type="match status" value="1"/>
</dbReference>
<feature type="domain" description="G-patch" evidence="2">
    <location>
        <begin position="686"/>
        <end position="730"/>
    </location>
</feature>
<evidence type="ECO:0000313" key="4">
    <source>
        <dbReference type="EMBL" id="KAG9322696.1"/>
    </source>
</evidence>
<gene>
    <name evidence="4" type="ORF">KVV02_008273</name>
</gene>
<dbReference type="SMART" id="SM00443">
    <property type="entry name" value="G_patch"/>
    <property type="match status" value="1"/>
</dbReference>
<dbReference type="PROSITE" id="PS50174">
    <property type="entry name" value="G_PATCH"/>
    <property type="match status" value="1"/>
</dbReference>
<feature type="region of interest" description="Disordered" evidence="1">
    <location>
        <begin position="417"/>
        <end position="444"/>
    </location>
</feature>
<dbReference type="SUPFAM" id="SSF82708">
    <property type="entry name" value="R3H domain"/>
    <property type="match status" value="1"/>
</dbReference>
<feature type="region of interest" description="Disordered" evidence="1">
    <location>
        <begin position="318"/>
        <end position="359"/>
    </location>
</feature>
<evidence type="ECO:0000259" key="2">
    <source>
        <dbReference type="PROSITE" id="PS50174"/>
    </source>
</evidence>
<organism evidence="4 5">
    <name type="scientific">Mortierella alpina</name>
    <name type="common">Oleaginous fungus</name>
    <name type="synonym">Mortierella renispora</name>
    <dbReference type="NCBI Taxonomy" id="64518"/>
    <lineage>
        <taxon>Eukaryota</taxon>
        <taxon>Fungi</taxon>
        <taxon>Fungi incertae sedis</taxon>
        <taxon>Mucoromycota</taxon>
        <taxon>Mortierellomycotina</taxon>
        <taxon>Mortierellomycetes</taxon>
        <taxon>Mortierellales</taxon>
        <taxon>Mortierellaceae</taxon>
        <taxon>Mortierella</taxon>
    </lineage>
</organism>
<accession>A0A9P8A4P4</accession>
<dbReference type="Pfam" id="PF01585">
    <property type="entry name" value="G-patch"/>
    <property type="match status" value="1"/>
</dbReference>
<dbReference type="InterPro" id="IPR051189">
    <property type="entry name" value="Splicing_assoc_domain"/>
</dbReference>
<dbReference type="Gene3D" id="3.30.1370.50">
    <property type="entry name" value="R3H-like domain"/>
    <property type="match status" value="1"/>
</dbReference>
<feature type="compositionally biased region" description="Gly residues" evidence="1">
    <location>
        <begin position="642"/>
        <end position="668"/>
    </location>
</feature>
<feature type="compositionally biased region" description="Gly residues" evidence="1">
    <location>
        <begin position="7"/>
        <end position="41"/>
    </location>
</feature>
<feature type="compositionally biased region" description="Low complexity" evidence="1">
    <location>
        <begin position="93"/>
        <end position="105"/>
    </location>
</feature>
<dbReference type="SMART" id="SM00393">
    <property type="entry name" value="R3H"/>
    <property type="match status" value="1"/>
</dbReference>